<feature type="compositionally biased region" description="Low complexity" evidence="9">
    <location>
        <begin position="124"/>
        <end position="140"/>
    </location>
</feature>
<evidence type="ECO:0000256" key="6">
    <source>
        <dbReference type="ARBA" id="ARBA00039084"/>
    </source>
</evidence>
<accession>A0A7J6FIS6</accession>
<evidence type="ECO:0000256" key="3">
    <source>
        <dbReference type="ARBA" id="ARBA00022964"/>
    </source>
</evidence>
<protein>
    <recommendedName>
        <fullName evidence="6">carotenoid 9,10-dioxygenase</fullName>
        <ecNumber evidence="6">1.14.99.n4</ecNumber>
    </recommendedName>
</protein>
<dbReference type="GO" id="GO:0009570">
    <property type="term" value="C:chloroplast stroma"/>
    <property type="evidence" value="ECO:0007669"/>
    <property type="project" value="TreeGrafter"/>
</dbReference>
<feature type="non-terminal residue" evidence="10">
    <location>
        <position position="1"/>
    </location>
</feature>
<sequence>VKEEENGGDGWEEREWWWVVEGRKMVARGGKNKMVCVWQPRKQVKRDSVKATTATTDLLVESRSSYDCLVGLECLLDIVRALGMGSCLSVEGASAGAGGLLPYGSASPSSPGGRRRDRRKIRRTISSNSSSSASPSSPYSTIDSHIEKRLHRVPGRICLNGCSDVTSLFTKQGQKGVNQDATIVWEVFSAISFIFSDIILRVLESLMEMGVCSSAPFMIHGLRIKDGKATYVSRYVRTSRIKQEEYFGGSKFMKIGDLKGFFGLLMVNMQMLRAKLKVLDLSYGNGTANTALIYHHGKLLALSEADKPCVLKVLEDGDLQTLGLLDYDKRLTHLFTAHPKVDPFTGEMFTFGYAHTPPYITYRVISKDGFMHEPVPITVSDPIMMHDFAITENYAIFMDLPLIFKPKSSHKLPGVCRHEMLMLCGNGEGEKLIFSFDATKKVRFGVLPRYAKDELLIKWFELPNCFIFHNGAHSSLSTFYVCLYEMRFNMKTGLATQKQLSASAVDFPRVNESYTGRKSAVHVIDAKTMSSDPVAVVDLPHRVPYAFHAFFVTEVF</sequence>
<evidence type="ECO:0000256" key="8">
    <source>
        <dbReference type="PIRSR" id="PIRSR604294-1"/>
    </source>
</evidence>
<evidence type="ECO:0000256" key="5">
    <source>
        <dbReference type="ARBA" id="ARBA00023004"/>
    </source>
</evidence>
<keyword evidence="3" id="KW-0223">Dioxygenase</keyword>
<comment type="cofactor">
    <cofactor evidence="8">
        <name>Fe(2+)</name>
        <dbReference type="ChEBI" id="CHEBI:29033"/>
    </cofactor>
    <text evidence="8">Binds 1 Fe(2+) ion per subunit.</text>
</comment>
<feature type="binding site" evidence="8">
    <location>
        <position position="386"/>
    </location>
    <ligand>
        <name>Fe cation</name>
        <dbReference type="ChEBI" id="CHEBI:24875"/>
        <note>catalytic</note>
    </ligand>
</feature>
<comment type="caution">
    <text evidence="10">The sequence shown here is derived from an EMBL/GenBank/DDBJ whole genome shotgun (WGS) entry which is preliminary data.</text>
</comment>
<feature type="binding site" evidence="8">
    <location>
        <position position="338"/>
    </location>
    <ligand>
        <name>Fe cation</name>
        <dbReference type="ChEBI" id="CHEBI:24875"/>
        <note>catalytic</note>
    </ligand>
</feature>
<name>A0A7J6FIS6_CANSA</name>
<dbReference type="GO" id="GO:0016121">
    <property type="term" value="P:carotene catabolic process"/>
    <property type="evidence" value="ECO:0007669"/>
    <property type="project" value="TreeGrafter"/>
</dbReference>
<evidence type="ECO:0000256" key="7">
    <source>
        <dbReference type="ARBA" id="ARBA00048709"/>
    </source>
</evidence>
<feature type="binding site" evidence="8">
    <location>
        <position position="469"/>
    </location>
    <ligand>
        <name>Fe cation</name>
        <dbReference type="ChEBI" id="CHEBI:24875"/>
        <note>catalytic</note>
    </ligand>
</feature>
<dbReference type="GO" id="GO:0046872">
    <property type="term" value="F:metal ion binding"/>
    <property type="evidence" value="ECO:0007669"/>
    <property type="project" value="UniProtKB-KW"/>
</dbReference>
<comment type="catalytic activity">
    <reaction evidence="7">
        <text>all-trans-zeaxanthin + 2 O2 = 4,9-dimethyldodeca-2,4,6,8,10-pentaenedial + 2 (3R)-hydroxy-beta-ionone</text>
        <dbReference type="Rhea" id="RHEA:26393"/>
        <dbReference type="ChEBI" id="CHEBI:15379"/>
        <dbReference type="ChEBI" id="CHEBI:27547"/>
        <dbReference type="ChEBI" id="CHEBI:53171"/>
        <dbReference type="ChEBI" id="CHEBI:53173"/>
        <dbReference type="EC" id="1.14.99.n4"/>
    </reaction>
</comment>
<keyword evidence="5 8" id="KW-0408">Iron</keyword>
<proteinExistence type="inferred from homology"/>
<gene>
    <name evidence="10" type="ORF">F8388_020121</name>
</gene>
<dbReference type="Proteomes" id="UP000525078">
    <property type="component" value="Unassembled WGS sequence"/>
</dbReference>
<dbReference type="PANTHER" id="PTHR10543">
    <property type="entry name" value="BETA-CAROTENE DIOXYGENASE"/>
    <property type="match status" value="1"/>
</dbReference>
<evidence type="ECO:0000256" key="9">
    <source>
        <dbReference type="SAM" id="MobiDB-lite"/>
    </source>
</evidence>
<organism evidence="10 11">
    <name type="scientific">Cannabis sativa</name>
    <name type="common">Hemp</name>
    <name type="synonym">Marijuana</name>
    <dbReference type="NCBI Taxonomy" id="3483"/>
    <lineage>
        <taxon>Eukaryota</taxon>
        <taxon>Viridiplantae</taxon>
        <taxon>Streptophyta</taxon>
        <taxon>Embryophyta</taxon>
        <taxon>Tracheophyta</taxon>
        <taxon>Spermatophyta</taxon>
        <taxon>Magnoliopsida</taxon>
        <taxon>eudicotyledons</taxon>
        <taxon>Gunneridae</taxon>
        <taxon>Pentapetalae</taxon>
        <taxon>rosids</taxon>
        <taxon>fabids</taxon>
        <taxon>Rosales</taxon>
        <taxon>Cannabaceae</taxon>
        <taxon>Cannabis</taxon>
    </lineage>
</organism>
<dbReference type="PANTHER" id="PTHR10543:SF89">
    <property type="entry name" value="CAROTENOID 9,10(9',10')-CLEAVAGE DIOXYGENASE 1"/>
    <property type="match status" value="1"/>
</dbReference>
<dbReference type="AlphaFoldDB" id="A0A7J6FIS6"/>
<feature type="compositionally biased region" description="Basic residues" evidence="9">
    <location>
        <begin position="113"/>
        <end position="123"/>
    </location>
</feature>
<comment type="similarity">
    <text evidence="1">Belongs to the carotenoid oxygenase family.</text>
</comment>
<dbReference type="InterPro" id="IPR004294">
    <property type="entry name" value="Carotenoid_Oase"/>
</dbReference>
<evidence type="ECO:0000313" key="10">
    <source>
        <dbReference type="EMBL" id="KAF4370535.1"/>
    </source>
</evidence>
<evidence type="ECO:0000313" key="11">
    <source>
        <dbReference type="Proteomes" id="UP000525078"/>
    </source>
</evidence>
<dbReference type="Pfam" id="PF03055">
    <property type="entry name" value="RPE65"/>
    <property type="match status" value="2"/>
</dbReference>
<evidence type="ECO:0000256" key="2">
    <source>
        <dbReference type="ARBA" id="ARBA00022723"/>
    </source>
</evidence>
<evidence type="ECO:0000256" key="1">
    <source>
        <dbReference type="ARBA" id="ARBA00006787"/>
    </source>
</evidence>
<feature type="region of interest" description="Disordered" evidence="9">
    <location>
        <begin position="101"/>
        <end position="141"/>
    </location>
</feature>
<keyword evidence="4" id="KW-0560">Oxidoreductase</keyword>
<evidence type="ECO:0000256" key="4">
    <source>
        <dbReference type="ARBA" id="ARBA00023002"/>
    </source>
</evidence>
<keyword evidence="2 8" id="KW-0479">Metal-binding</keyword>
<reference evidence="10 11" key="1">
    <citation type="journal article" date="2020" name="bioRxiv">
        <title>Sequence and annotation of 42 cannabis genomes reveals extensive copy number variation in cannabinoid synthesis and pathogen resistance genes.</title>
        <authorList>
            <person name="Mckernan K.J."/>
            <person name="Helbert Y."/>
            <person name="Kane L.T."/>
            <person name="Ebling H."/>
            <person name="Zhang L."/>
            <person name="Liu B."/>
            <person name="Eaton Z."/>
            <person name="Mclaughlin S."/>
            <person name="Kingan S."/>
            <person name="Baybayan P."/>
            <person name="Concepcion G."/>
            <person name="Jordan M."/>
            <person name="Riva A."/>
            <person name="Barbazuk W."/>
            <person name="Harkins T."/>
        </authorList>
    </citation>
    <scope>NUCLEOTIDE SEQUENCE [LARGE SCALE GENOMIC DNA]</scope>
    <source>
        <strain evidence="11">cv. Jamaican Lion 4</strain>
        <tissue evidence="10">Leaf</tissue>
    </source>
</reference>
<dbReference type="EC" id="1.14.99.n4" evidence="6"/>
<dbReference type="EMBL" id="JAATIP010000117">
    <property type="protein sequence ID" value="KAF4370535.1"/>
    <property type="molecule type" value="Genomic_DNA"/>
</dbReference>
<dbReference type="GO" id="GO:0010436">
    <property type="term" value="F:carotenoid dioxygenase activity"/>
    <property type="evidence" value="ECO:0007669"/>
    <property type="project" value="TreeGrafter"/>
</dbReference>